<dbReference type="Gene3D" id="2.60.40.790">
    <property type="match status" value="1"/>
</dbReference>
<dbReference type="InterPro" id="IPR008978">
    <property type="entry name" value="HSP20-like_chaperone"/>
</dbReference>
<gene>
    <name evidence="4" type="ORF">SAMN05216553_11653</name>
</gene>
<evidence type="ECO:0000256" key="1">
    <source>
        <dbReference type="ARBA" id="ARBA00011040"/>
    </source>
</evidence>
<keyword evidence="5" id="KW-1185">Reference proteome</keyword>
<evidence type="ECO:0000259" key="3">
    <source>
        <dbReference type="Pfam" id="PF17886"/>
    </source>
</evidence>
<feature type="domain" description="ArsA/GET3 Anion-transporting ATPase-like" evidence="2">
    <location>
        <begin position="3"/>
        <end position="306"/>
    </location>
</feature>
<dbReference type="PANTHER" id="PTHR10803">
    <property type="entry name" value="ARSENICAL PUMP-DRIVING ATPASE ARSENITE-TRANSLOCATING ATPASE"/>
    <property type="match status" value="1"/>
</dbReference>
<dbReference type="InterPro" id="IPR016300">
    <property type="entry name" value="ATPase_ArsA/GET3"/>
</dbReference>
<feature type="domain" description="ArsA HSP20-like" evidence="3">
    <location>
        <begin position="333"/>
        <end position="395"/>
    </location>
</feature>
<evidence type="ECO:0000259" key="2">
    <source>
        <dbReference type="Pfam" id="PF02374"/>
    </source>
</evidence>
<dbReference type="EMBL" id="FNCC01000016">
    <property type="protein sequence ID" value="SDH11502.1"/>
    <property type="molecule type" value="Genomic_DNA"/>
</dbReference>
<dbReference type="OrthoDB" id="9780677at2"/>
<dbReference type="GO" id="GO:0005524">
    <property type="term" value="F:ATP binding"/>
    <property type="evidence" value="ECO:0007669"/>
    <property type="project" value="InterPro"/>
</dbReference>
<dbReference type="Pfam" id="PF17886">
    <property type="entry name" value="ArsA_HSP20"/>
    <property type="match status" value="1"/>
</dbReference>
<dbReference type="PANTHER" id="PTHR10803:SF3">
    <property type="entry name" value="ATPASE GET3"/>
    <property type="match status" value="1"/>
</dbReference>
<dbReference type="STRING" id="200378.SAMN05216553_11653"/>
<name>A0A1G7ZS09_9PSEU</name>
<dbReference type="InterPro" id="IPR040612">
    <property type="entry name" value="ArsA_HSP20-like"/>
</dbReference>
<protein>
    <submittedName>
        <fullName evidence="4">Arsenite-transporting ATPase</fullName>
    </submittedName>
</protein>
<evidence type="ECO:0000313" key="4">
    <source>
        <dbReference type="EMBL" id="SDH11502.1"/>
    </source>
</evidence>
<proteinExistence type="inferred from homology"/>
<evidence type="ECO:0000313" key="5">
    <source>
        <dbReference type="Proteomes" id="UP000199623"/>
    </source>
</evidence>
<dbReference type="Proteomes" id="UP000199623">
    <property type="component" value="Unassembled WGS sequence"/>
</dbReference>
<dbReference type="InterPro" id="IPR025723">
    <property type="entry name" value="ArsA/GET3_ATPase-like"/>
</dbReference>
<dbReference type="InterPro" id="IPR027417">
    <property type="entry name" value="P-loop_NTPase"/>
</dbReference>
<dbReference type="AlphaFoldDB" id="A0A1G7ZS09"/>
<dbReference type="Pfam" id="PF02374">
    <property type="entry name" value="ArsA_ATPase"/>
    <property type="match status" value="1"/>
</dbReference>
<dbReference type="GO" id="GO:0016887">
    <property type="term" value="F:ATP hydrolysis activity"/>
    <property type="evidence" value="ECO:0007669"/>
    <property type="project" value="InterPro"/>
</dbReference>
<dbReference type="Gene3D" id="3.40.50.300">
    <property type="entry name" value="P-loop containing nucleotide triphosphate hydrolases"/>
    <property type="match status" value="1"/>
</dbReference>
<reference evidence="5" key="1">
    <citation type="submission" date="2016-10" db="EMBL/GenBank/DDBJ databases">
        <authorList>
            <person name="Varghese N."/>
            <person name="Submissions S."/>
        </authorList>
    </citation>
    <scope>NUCLEOTIDE SEQUENCE [LARGE SCALE GENOMIC DNA]</scope>
    <source>
        <strain evidence="5">CGMCC 4.3506</strain>
    </source>
</reference>
<dbReference type="RefSeq" id="WP_090056346.1">
    <property type="nucleotide sequence ID" value="NZ_FNCC01000016.1"/>
</dbReference>
<dbReference type="NCBIfam" id="TIGR00345">
    <property type="entry name" value="GET3_arsA_TRC40"/>
    <property type="match status" value="1"/>
</dbReference>
<accession>A0A1G7ZS09</accession>
<dbReference type="SUPFAM" id="SSF52540">
    <property type="entry name" value="P-loop containing nucleoside triphosphate hydrolases"/>
    <property type="match status" value="1"/>
</dbReference>
<comment type="similarity">
    <text evidence="1">Belongs to the arsA ATPase family.</text>
</comment>
<dbReference type="CDD" id="cd02035">
    <property type="entry name" value="ArsA"/>
    <property type="match status" value="1"/>
</dbReference>
<organism evidence="4 5">
    <name type="scientific">Lentzea fradiae</name>
    <dbReference type="NCBI Taxonomy" id="200378"/>
    <lineage>
        <taxon>Bacteria</taxon>
        <taxon>Bacillati</taxon>
        <taxon>Actinomycetota</taxon>
        <taxon>Actinomycetes</taxon>
        <taxon>Pseudonocardiales</taxon>
        <taxon>Pseudonocardiaceae</taxon>
        <taxon>Lentzea</taxon>
    </lineage>
</organism>
<sequence length="403" mass="42145">MSQVLLFTGKGGVGKTTLAAATAASLAANGRKALVVSTDPAHSLGDALDVRLGPSPSEVDSADGLFACQIDPRGLVDEAWGELRGHLRTVLAGAGVDELDAEELTVLPGVEDLLALTEVRRLATTGPWEVVVVDCGPTAETLRLLALPEAFAGYLERLFPTHRRVVRGLLAGVAGTGTVEKWDATADALSRLAERLDALRSMLVDPASCSVRLVLTPERVVAAETRRTLTALALQGVRVDGVVANRLVPSPGDASGDAAAWLRTRRQEQDAVLAELSGIGEIRTVDHRASEPVGVPALLEVAAQLYGDEEPLPDAAGAAGSLLEVSGGGRGLDARYSLRIALPLADDAEPDLARVGDELALTVDGRRRLIALPSLLKRCIVTGAEMDSGGVTVGFRPDPSLWR</sequence>